<dbReference type="Gene3D" id="1.25.40.80">
    <property type="match status" value="2"/>
</dbReference>
<comment type="cofactor">
    <cofactor evidence="1">
        <name>(6R)-5,10-methylene-5,6,7,8-tetrahydrofolate</name>
        <dbReference type="ChEBI" id="CHEBI:15636"/>
    </cofactor>
</comment>
<dbReference type="InterPro" id="IPR036155">
    <property type="entry name" value="Crypto/Photolyase_N_sf"/>
</dbReference>
<dbReference type="Gene3D" id="1.10.579.10">
    <property type="entry name" value="DNA Cyclobutane Dipyrimidine Photolyase, subunit A, domain 3"/>
    <property type="match status" value="2"/>
</dbReference>
<dbReference type="PROSITE" id="PS00394">
    <property type="entry name" value="DNA_PHOTOLYASES_1_1"/>
    <property type="match status" value="2"/>
</dbReference>
<dbReference type="EMBL" id="CP126208">
    <property type="protein sequence ID" value="WIA09231.1"/>
    <property type="molecule type" value="Genomic_DNA"/>
</dbReference>
<evidence type="ECO:0000256" key="5">
    <source>
        <dbReference type="ARBA" id="ARBA00022827"/>
    </source>
</evidence>
<feature type="region of interest" description="Disordered" evidence="7">
    <location>
        <begin position="219"/>
        <end position="238"/>
    </location>
</feature>
<evidence type="ECO:0000256" key="2">
    <source>
        <dbReference type="ARBA" id="ARBA00001974"/>
    </source>
</evidence>
<proteinExistence type="inferred from homology"/>
<protein>
    <recommendedName>
        <fullName evidence="8">Photolyase/cryptochrome alpha/beta domain-containing protein</fullName>
    </recommendedName>
</protein>
<dbReference type="Pfam" id="PF03441">
    <property type="entry name" value="FAD_binding_7"/>
    <property type="match status" value="2"/>
</dbReference>
<evidence type="ECO:0000313" key="9">
    <source>
        <dbReference type="EMBL" id="WIA09231.1"/>
    </source>
</evidence>
<dbReference type="Proteomes" id="UP001244341">
    <property type="component" value="Chromosome 1b"/>
</dbReference>
<dbReference type="InterPro" id="IPR005101">
    <property type="entry name" value="Cryptochr/Photolyase_FAD-bd"/>
</dbReference>
<evidence type="ECO:0000256" key="7">
    <source>
        <dbReference type="SAM" id="MobiDB-lite"/>
    </source>
</evidence>
<keyword evidence="10" id="KW-1185">Reference proteome</keyword>
<feature type="compositionally biased region" description="Pro residues" evidence="7">
    <location>
        <begin position="740"/>
        <end position="754"/>
    </location>
</feature>
<feature type="region of interest" description="Disordered" evidence="7">
    <location>
        <begin position="738"/>
        <end position="790"/>
    </location>
</feature>
<dbReference type="Pfam" id="PF00875">
    <property type="entry name" value="DNA_photolyase"/>
    <property type="match status" value="2"/>
</dbReference>
<evidence type="ECO:0000259" key="8">
    <source>
        <dbReference type="PROSITE" id="PS51645"/>
    </source>
</evidence>
<dbReference type="InterPro" id="IPR036134">
    <property type="entry name" value="Crypto/Photolyase_FAD-like_sf"/>
</dbReference>
<feature type="region of interest" description="Disordered" evidence="7">
    <location>
        <begin position="1048"/>
        <end position="1107"/>
    </location>
</feature>
<evidence type="ECO:0000313" key="10">
    <source>
        <dbReference type="Proteomes" id="UP001244341"/>
    </source>
</evidence>
<keyword evidence="4" id="KW-0285">Flavoprotein</keyword>
<dbReference type="PANTHER" id="PTHR11455:SF22">
    <property type="entry name" value="CRYPTOCHROME DASH"/>
    <property type="match status" value="1"/>
</dbReference>
<keyword evidence="6" id="KW-0157">Chromophore</keyword>
<feature type="domain" description="Photolyase/cryptochrome alpha/beta" evidence="8">
    <location>
        <begin position="14"/>
        <end position="155"/>
    </location>
</feature>
<dbReference type="Gene3D" id="3.40.50.620">
    <property type="entry name" value="HUPs"/>
    <property type="match status" value="2"/>
</dbReference>
<dbReference type="InterPro" id="IPR018394">
    <property type="entry name" value="DNA_photolyase_1_CS_C"/>
</dbReference>
<keyword evidence="5" id="KW-0274">FAD</keyword>
<accession>A0ABY8TLN2</accession>
<gene>
    <name evidence="9" type="ORF">OEZ85_008640</name>
</gene>
<dbReference type="PRINTS" id="PR00147">
    <property type="entry name" value="DNAPHOTLYASE"/>
</dbReference>
<feature type="compositionally biased region" description="Low complexity" evidence="7">
    <location>
        <begin position="755"/>
        <end position="784"/>
    </location>
</feature>
<organism evidence="9 10">
    <name type="scientific">Tetradesmus obliquus</name>
    <name type="common">Green alga</name>
    <name type="synonym">Acutodesmus obliquus</name>
    <dbReference type="NCBI Taxonomy" id="3088"/>
    <lineage>
        <taxon>Eukaryota</taxon>
        <taxon>Viridiplantae</taxon>
        <taxon>Chlorophyta</taxon>
        <taxon>core chlorophytes</taxon>
        <taxon>Chlorophyceae</taxon>
        <taxon>CS clade</taxon>
        <taxon>Sphaeropleales</taxon>
        <taxon>Scenedesmaceae</taxon>
        <taxon>Tetradesmus</taxon>
    </lineage>
</organism>
<sequence length="1107" mass="122993">MADASAEPGNSCRRRILLWFRNDLRLRDNVIINEAVHKVQTGEYDEVLPVYCYDPRFFAASPWGNSKTGPHRAAFLQQCVAGLRCSLQQLGSGLLVAVGAPEAVLPAALEGCGPGAGLVLCQEEVTSEETAVDAAVQRAIKGRAELVRRWGPSLLHVEDLPYQQGLQDMPDVFTRFREQVEQDFKVRPEFPAPQPGQLPLPRSLPPQLQQQLTGKLPGWQQLPWPAGQAPQQRQPNPKAALQFKGGEAEALARLRHYLWDTDLVATYFDIRNGMLGGDYSTKFAPWMAAGCLSPRTIYHETKLYEAQRVANKSTYWITFELLCRDFFRFYALKQGSRIFHSGGPAGLRLPWSSDPELWQRWAEGSTGMPLVDANMRELQQTGWMSNRGRQNVASYLALDLGCDWRRGGDLFEHLLLDYDPASNWGNWAAAAGLTGGRVNHFNITKQSKDYDPAGDYIRHWIPELKDMPTARIHEPWLMTEEEQQQYGVRMGVDYPLPIPASRFGRPHGGGAVGGDPAGPLKALGQLPALSATRPAAAAPAQLRVRGRSHSIAAMADGQAGGGPRRIVLFFRNDLRVRDNVIVHQAVQKVKAGEYDEVLPVYCYDPRFFAASPWGTTKTGPHRAAFLQQCVAGLRCSLQELGSGLLVAVGAPEAVLPAALEGCGPGAGLVLCQEEITSEETAVDAAVQRAIKGKAKLVRHWGPSLYHIDDLPFGEGLATLPSVFTPFREKVEKQCKVRPEFPAPQPGQLPLPRSLPPQLQQQLTGELPGWQQLPWPAGQAPQQPQSNPKAALQFKGGEAEALARLRHYLWDTDLVATYFDIRNGMLGGDYSTKFAPWMAAGCLSPRTVYHELKKYEEQRTANKSTYWVVFELIWRDFFRYYAAKQGNRIFHSGGPAGLRLPWSSDPELWQRWAEGSTGMPLVDANMRELQQTGWISNRGRQNVASYLALDLGCDWRRGGDLFEHLLLDYDPASNWGNWAAAAGLTGGRVNHFNITKQSKDYDPAGDYIRHWIPELKNVPTARIHEPWLMSKQEQQQYDVQIGVDYPQPIPASRFARPHSDTSYRVGGNPGFNGYRQSAAGGRSGGGRGRGGSRSSRSSRPRSEFDRYG</sequence>
<evidence type="ECO:0000256" key="1">
    <source>
        <dbReference type="ARBA" id="ARBA00001932"/>
    </source>
</evidence>
<dbReference type="InterPro" id="IPR014133">
    <property type="entry name" value="Cry_DASH"/>
</dbReference>
<feature type="compositionally biased region" description="Gly residues" evidence="7">
    <location>
        <begin position="1080"/>
        <end position="1090"/>
    </location>
</feature>
<evidence type="ECO:0000256" key="3">
    <source>
        <dbReference type="ARBA" id="ARBA00005862"/>
    </source>
</evidence>
<feature type="domain" description="Photolyase/cryptochrome alpha/beta" evidence="8">
    <location>
        <begin position="564"/>
        <end position="705"/>
    </location>
</feature>
<dbReference type="PROSITE" id="PS51645">
    <property type="entry name" value="PHR_CRY_ALPHA_BETA"/>
    <property type="match status" value="2"/>
</dbReference>
<dbReference type="InterPro" id="IPR006050">
    <property type="entry name" value="DNA_photolyase_N"/>
</dbReference>
<comment type="cofactor">
    <cofactor evidence="2">
        <name>FAD</name>
        <dbReference type="ChEBI" id="CHEBI:57692"/>
    </cofactor>
</comment>
<evidence type="ECO:0000256" key="4">
    <source>
        <dbReference type="ARBA" id="ARBA00022630"/>
    </source>
</evidence>
<dbReference type="SUPFAM" id="SSF48173">
    <property type="entry name" value="Cryptochrome/photolyase FAD-binding domain"/>
    <property type="match status" value="2"/>
</dbReference>
<evidence type="ECO:0000256" key="6">
    <source>
        <dbReference type="ARBA" id="ARBA00022991"/>
    </source>
</evidence>
<dbReference type="NCBIfam" id="TIGR02765">
    <property type="entry name" value="crypto_DASH"/>
    <property type="match status" value="2"/>
</dbReference>
<dbReference type="SUPFAM" id="SSF52425">
    <property type="entry name" value="Cryptochrome/photolyase, N-terminal domain"/>
    <property type="match status" value="2"/>
</dbReference>
<name>A0ABY8TLN2_TETOB</name>
<reference evidence="9 10" key="1">
    <citation type="submission" date="2023-05" db="EMBL/GenBank/DDBJ databases">
        <title>A 100% complete, gapless, phased diploid assembly of the Scenedesmus obliquus UTEX 3031 genome.</title>
        <authorList>
            <person name="Biondi T.C."/>
            <person name="Hanschen E.R."/>
            <person name="Kwon T."/>
            <person name="Eng W."/>
            <person name="Kruse C.P.S."/>
            <person name="Koehler S.I."/>
            <person name="Kunde Y."/>
            <person name="Gleasner C.D."/>
            <person name="You Mak K.T."/>
            <person name="Polle J."/>
            <person name="Hovde B.T."/>
            <person name="Starkenburg S.R."/>
        </authorList>
    </citation>
    <scope>NUCLEOTIDE SEQUENCE [LARGE SCALE GENOMIC DNA]</scope>
    <source>
        <strain evidence="9 10">DOE0152z</strain>
    </source>
</reference>
<dbReference type="InterPro" id="IPR002081">
    <property type="entry name" value="Cryptochrome/DNA_photolyase_1"/>
</dbReference>
<comment type="similarity">
    <text evidence="3">Belongs to the DNA photolyase class-1 family.</text>
</comment>
<dbReference type="InterPro" id="IPR014729">
    <property type="entry name" value="Rossmann-like_a/b/a_fold"/>
</dbReference>
<dbReference type="PANTHER" id="PTHR11455">
    <property type="entry name" value="CRYPTOCHROME"/>
    <property type="match status" value="1"/>
</dbReference>